<keyword evidence="2" id="KW-0808">Transferase</keyword>
<dbReference type="SUPFAM" id="SSF50122">
    <property type="entry name" value="DNA-binding domain of retroviral integrase"/>
    <property type="match status" value="1"/>
</dbReference>
<dbReference type="InterPro" id="IPR002156">
    <property type="entry name" value="RNaseH_domain"/>
</dbReference>
<dbReference type="PROSITE" id="PS50876">
    <property type="entry name" value="ZF_INTEGRASE"/>
    <property type="match status" value="1"/>
</dbReference>
<dbReference type="InterPro" id="IPR036862">
    <property type="entry name" value="Integrase_C_dom_sf_retrovir"/>
</dbReference>
<dbReference type="PROSITE" id="PS50879">
    <property type="entry name" value="RNASE_H_1"/>
    <property type="match status" value="1"/>
</dbReference>
<dbReference type="CDD" id="cd09273">
    <property type="entry name" value="RNase_HI_RT_Bel"/>
    <property type="match status" value="1"/>
</dbReference>
<evidence type="ECO:0000313" key="20">
    <source>
        <dbReference type="Proteomes" id="UP000326062"/>
    </source>
</evidence>
<evidence type="ECO:0000256" key="11">
    <source>
        <dbReference type="PROSITE-ProRule" id="PRU00450"/>
    </source>
</evidence>
<keyword evidence="10" id="KW-0238">DNA-binding</keyword>
<dbReference type="InterPro" id="IPR003308">
    <property type="entry name" value="Integrase_Zn-bd_dom_N"/>
</dbReference>
<dbReference type="GO" id="GO:0004523">
    <property type="term" value="F:RNA-DNA hybrid ribonuclease activity"/>
    <property type="evidence" value="ECO:0007669"/>
    <property type="project" value="InterPro"/>
</dbReference>
<evidence type="ECO:0000259" key="14">
    <source>
        <dbReference type="PROSITE" id="PS50878"/>
    </source>
</evidence>
<dbReference type="Proteomes" id="UP000326062">
    <property type="component" value="Unassembled WGS sequence"/>
</dbReference>
<evidence type="ECO:0000256" key="10">
    <source>
        <dbReference type="ARBA" id="ARBA00023125"/>
    </source>
</evidence>
<dbReference type="InterPro" id="IPR043128">
    <property type="entry name" value="Rev_trsase/Diguanyl_cyclase"/>
</dbReference>
<accession>A0A5N3UQ67</accession>
<comment type="similarity">
    <text evidence="1">Belongs to the beta type-B retroviral polymerase family. HERV class-II K(HML-2) pol subfamily.</text>
</comment>
<feature type="DNA-binding region" description="Integrase-type" evidence="12">
    <location>
        <begin position="802"/>
        <end position="851"/>
    </location>
</feature>
<dbReference type="PROSITE" id="PS50994">
    <property type="entry name" value="INTEGRASE"/>
    <property type="match status" value="1"/>
</dbReference>
<evidence type="ECO:0000313" key="18">
    <source>
        <dbReference type="EMBL" id="KAB0338859.1"/>
    </source>
</evidence>
<evidence type="ECO:0000256" key="2">
    <source>
        <dbReference type="ARBA" id="ARBA00022679"/>
    </source>
</evidence>
<dbReference type="InterPro" id="IPR001584">
    <property type="entry name" value="Integrase_cat-core"/>
</dbReference>
<keyword evidence="5" id="KW-0479">Metal-binding</keyword>
<dbReference type="Gene3D" id="3.30.70.270">
    <property type="match status" value="2"/>
</dbReference>
<dbReference type="PANTHER" id="PTHR41694:SF3">
    <property type="entry name" value="RNA-DIRECTED DNA POLYMERASE-RELATED"/>
    <property type="match status" value="1"/>
</dbReference>
<dbReference type="InterPro" id="IPR036397">
    <property type="entry name" value="RNaseH_sf"/>
</dbReference>
<keyword evidence="20" id="KW-1185">Reference proteome</keyword>
<evidence type="ECO:0000256" key="5">
    <source>
        <dbReference type="ARBA" id="ARBA00022723"/>
    </source>
</evidence>
<evidence type="ECO:0000256" key="8">
    <source>
        <dbReference type="ARBA" id="ARBA00022908"/>
    </source>
</evidence>
<protein>
    <submittedName>
        <fullName evidence="19">Uncharacterized protein</fullName>
    </submittedName>
</protein>
<dbReference type="AlphaFoldDB" id="A0A5N3UQ67"/>
<dbReference type="Pfam" id="PF00075">
    <property type="entry name" value="RNase_H"/>
    <property type="match status" value="1"/>
</dbReference>
<feature type="domain" description="Reverse transcriptase" evidence="14">
    <location>
        <begin position="51"/>
        <end position="239"/>
    </location>
</feature>
<evidence type="ECO:0000259" key="13">
    <source>
        <dbReference type="PROSITE" id="PS50876"/>
    </source>
</evidence>
<dbReference type="GO" id="GO:0035613">
    <property type="term" value="F:RNA stem-loop binding"/>
    <property type="evidence" value="ECO:0007669"/>
    <property type="project" value="TreeGrafter"/>
</dbReference>
<organism evidence="19 20">
    <name type="scientific">Muntiacus reevesi</name>
    <name type="common">Reeves' muntjac</name>
    <name type="synonym">Cervus reevesi</name>
    <dbReference type="NCBI Taxonomy" id="9886"/>
    <lineage>
        <taxon>Eukaryota</taxon>
        <taxon>Metazoa</taxon>
        <taxon>Chordata</taxon>
        <taxon>Craniata</taxon>
        <taxon>Vertebrata</taxon>
        <taxon>Euteleostomi</taxon>
        <taxon>Mammalia</taxon>
        <taxon>Eutheria</taxon>
        <taxon>Laurasiatheria</taxon>
        <taxon>Artiodactyla</taxon>
        <taxon>Ruminantia</taxon>
        <taxon>Pecora</taxon>
        <taxon>Cervidae</taxon>
        <taxon>Muntiacinae</taxon>
        <taxon>Muntiacus</taxon>
    </lineage>
</organism>
<keyword evidence="6" id="KW-0255">Endonuclease</keyword>
<dbReference type="Gene3D" id="3.10.10.10">
    <property type="entry name" value="HIV Type 1 Reverse Transcriptase, subunit A, domain 1"/>
    <property type="match status" value="1"/>
</dbReference>
<dbReference type="CDD" id="cd01645">
    <property type="entry name" value="RT_Rtv"/>
    <property type="match status" value="1"/>
</dbReference>
<feature type="domain" description="Integrase-type" evidence="17">
    <location>
        <begin position="802"/>
        <end position="851"/>
    </location>
</feature>
<sequence>RIRVFLGEAIVSPAAHADAITWKSDAPVWVDQWPLTKEKISAAEQLVQEQLALGHIEHSNSPWNSPIFVIKKKSGKWRLLQDLRKVNETMVIMGPLQPGLPSPIAIPKGTYKLIIDLKDCFYTIPLAPQDCLRFAFSVPANNFQQPMKRYQWKVLPQGMANSPTLCQKFVAKALEPTRQKYPSLYMIHYMDDILLAHSNESILLSAFSGLQADLQHYGLQIAPEKVQHSPPYSYLGFRLEGETFKAQKLELRKDNLKTLNDFQKLLGDINWIRPYLKITTGELKPLFDILKGPSEPTSPRVLTDEGRQALNIVEKALAAQTSSHCDYTKEWGLYILPSKHTPTAVLFQDSPLYWIHLPVSPARVLTPYFDLVSTLIAKGRRDSRELLGRDPYFICLPFTKEQQDWLFQFSDSWNAALAHFAGRLENHLPANKLLHFASQHDFVFPSVVVSQPLKGAVTVFTDGSSNGKAAYVINDNVTSWFTGCSSAQEVELCAVFAVLQHFVSEPLNVFSDSLYVVRALNQLETVPFIHTVNSVIQQLFRDIQALLHQRIHKCFFGHIRAHTNLPGALTSGNALADSATQIFLSQAQLAERSHQLHHQNSNTLRLQFKIPRETARQIVKCCPVCPQFFSVPHYGVNPRGLLPNHLWQMDVTHILSFGKLKYVHVNIDTFSGYIFASLQTGEAARHCIAHCLAAFSVMGTPKIIKTDNGPGYTSAAFLNFCSRLSISLKTGIPYNPQGQGIVERAHQTLKHQLLKLKKGELYPLTPYNYLHHALFILNFLNLDSEGKTAAQRFWSPAATNKPFVTWKDPITNQWHGPDPVLIWGRGHVCVFPQDAEAPRWLPERLVRQTETVADCSNGEYADTREECSANRSTTA</sequence>
<reference evidence="19 20" key="1">
    <citation type="submission" date="2019-06" db="EMBL/GenBank/DDBJ databases">
        <title>Discovery of a novel chromosome fission-fusion reversal in muntjac.</title>
        <authorList>
            <person name="Mudd A.B."/>
            <person name="Bredeson J.V."/>
            <person name="Baum R."/>
            <person name="Hockemeyer D."/>
            <person name="Rokhsar D.S."/>
        </authorList>
    </citation>
    <scope>NUCLEOTIDE SEQUENCE [LARGE SCALE GENOMIC DNA]</scope>
    <source>
        <strain evidence="19">UCam_UCB_Mr</strain>
        <tissue evidence="19">Fibroblast cell line</tissue>
    </source>
</reference>
<dbReference type="GO" id="GO:0003677">
    <property type="term" value="F:DNA binding"/>
    <property type="evidence" value="ECO:0007669"/>
    <property type="project" value="UniProtKB-KW"/>
</dbReference>
<dbReference type="Gene3D" id="1.10.10.200">
    <property type="match status" value="1"/>
</dbReference>
<dbReference type="InterPro" id="IPR001037">
    <property type="entry name" value="Integrase_C_retrovir"/>
</dbReference>
<evidence type="ECO:0000256" key="7">
    <source>
        <dbReference type="ARBA" id="ARBA00022801"/>
    </source>
</evidence>
<dbReference type="InterPro" id="IPR043502">
    <property type="entry name" value="DNA/RNA_pol_sf"/>
</dbReference>
<dbReference type="InterPro" id="IPR017856">
    <property type="entry name" value="Integrase-like_N"/>
</dbReference>
<dbReference type="GO" id="GO:0003964">
    <property type="term" value="F:RNA-directed DNA polymerase activity"/>
    <property type="evidence" value="ECO:0007669"/>
    <property type="project" value="UniProtKB-KW"/>
</dbReference>
<dbReference type="SUPFAM" id="SSF56672">
    <property type="entry name" value="DNA/RNA polymerases"/>
    <property type="match status" value="1"/>
</dbReference>
<dbReference type="InterPro" id="IPR010661">
    <property type="entry name" value="RVT_thumb"/>
</dbReference>
<keyword evidence="11" id="KW-0863">Zinc-finger</keyword>
<dbReference type="GO" id="GO:0008270">
    <property type="term" value="F:zinc ion binding"/>
    <property type="evidence" value="ECO:0007669"/>
    <property type="project" value="UniProtKB-KW"/>
</dbReference>
<evidence type="ECO:0000313" key="19">
    <source>
        <dbReference type="EMBL" id="KAB0338861.1"/>
    </source>
</evidence>
<dbReference type="InterPro" id="IPR000477">
    <property type="entry name" value="RT_dom"/>
</dbReference>
<evidence type="ECO:0000259" key="16">
    <source>
        <dbReference type="PROSITE" id="PS50994"/>
    </source>
</evidence>
<dbReference type="PROSITE" id="PS50878">
    <property type="entry name" value="RT_POL"/>
    <property type="match status" value="1"/>
</dbReference>
<dbReference type="Pfam" id="PF02022">
    <property type="entry name" value="Integrase_Zn"/>
    <property type="match status" value="1"/>
</dbReference>
<dbReference type="EMBL" id="VCEB01007283">
    <property type="protein sequence ID" value="KAB0338859.1"/>
    <property type="molecule type" value="Genomic_DNA"/>
</dbReference>
<dbReference type="PROSITE" id="PS51027">
    <property type="entry name" value="INTEGRASE_DBD"/>
    <property type="match status" value="1"/>
</dbReference>
<dbReference type="EMBL" id="VCEB01007282">
    <property type="protein sequence ID" value="KAB0338861.1"/>
    <property type="molecule type" value="Genomic_DNA"/>
</dbReference>
<evidence type="ECO:0000256" key="3">
    <source>
        <dbReference type="ARBA" id="ARBA00022695"/>
    </source>
</evidence>
<dbReference type="InterPro" id="IPR012337">
    <property type="entry name" value="RNaseH-like_sf"/>
</dbReference>
<feature type="domain" description="Integrase catalytic" evidence="16">
    <location>
        <begin position="639"/>
        <end position="797"/>
    </location>
</feature>
<dbReference type="Pfam" id="PF06817">
    <property type="entry name" value="RVT_thumb"/>
    <property type="match status" value="1"/>
</dbReference>
<feature type="domain" description="RNase H type-1" evidence="15">
    <location>
        <begin position="453"/>
        <end position="585"/>
    </location>
</feature>
<evidence type="ECO:0000256" key="1">
    <source>
        <dbReference type="ARBA" id="ARBA00010879"/>
    </source>
</evidence>
<keyword evidence="7" id="KW-0378">Hydrolase</keyword>
<keyword evidence="3" id="KW-0548">Nucleotidyltransferase</keyword>
<keyword evidence="4" id="KW-0540">Nuclease</keyword>
<dbReference type="Pfam" id="PF00552">
    <property type="entry name" value="IN_DBD_C"/>
    <property type="match status" value="1"/>
</dbReference>
<evidence type="ECO:0000259" key="15">
    <source>
        <dbReference type="PROSITE" id="PS50879"/>
    </source>
</evidence>
<evidence type="ECO:0000256" key="4">
    <source>
        <dbReference type="ARBA" id="ARBA00022722"/>
    </source>
</evidence>
<dbReference type="SUPFAM" id="SSF53098">
    <property type="entry name" value="Ribonuclease H-like"/>
    <property type="match status" value="1"/>
</dbReference>
<dbReference type="Pfam" id="PF00665">
    <property type="entry name" value="rve"/>
    <property type="match status" value="1"/>
</dbReference>
<evidence type="ECO:0000259" key="17">
    <source>
        <dbReference type="PROSITE" id="PS51027"/>
    </source>
</evidence>
<keyword evidence="8" id="KW-0229">DNA integration</keyword>
<dbReference type="GO" id="GO:0015074">
    <property type="term" value="P:DNA integration"/>
    <property type="evidence" value="ECO:0007669"/>
    <property type="project" value="UniProtKB-KW"/>
</dbReference>
<name>A0A5N3UQ67_MUNRE</name>
<gene>
    <name evidence="19" type="ORF">FD755_025127</name>
    <name evidence="18" type="ORF">FD755_025128</name>
</gene>
<evidence type="ECO:0000256" key="12">
    <source>
        <dbReference type="PROSITE-ProRule" id="PRU00506"/>
    </source>
</evidence>
<proteinExistence type="inferred from homology"/>
<evidence type="ECO:0000256" key="9">
    <source>
        <dbReference type="ARBA" id="ARBA00022918"/>
    </source>
</evidence>
<dbReference type="PANTHER" id="PTHR41694">
    <property type="entry name" value="ENDOGENOUS RETROVIRUS GROUP K MEMBER POL PROTEIN"/>
    <property type="match status" value="1"/>
</dbReference>
<dbReference type="SUPFAM" id="SSF46919">
    <property type="entry name" value="N-terminal Zn binding domain of HIV integrase"/>
    <property type="match status" value="1"/>
</dbReference>
<keyword evidence="9" id="KW-0695">RNA-directed DNA polymerase</keyword>
<feature type="non-terminal residue" evidence="19">
    <location>
        <position position="1"/>
    </location>
</feature>
<dbReference type="Gene3D" id="2.30.30.10">
    <property type="entry name" value="Integrase, C-terminal domain superfamily, retroviral"/>
    <property type="match status" value="1"/>
</dbReference>
<keyword evidence="11" id="KW-0862">Zinc</keyword>
<evidence type="ECO:0000256" key="6">
    <source>
        <dbReference type="ARBA" id="ARBA00022759"/>
    </source>
</evidence>
<comment type="caution">
    <text evidence="19">The sequence shown here is derived from an EMBL/GenBank/DDBJ whole genome shotgun (WGS) entry which is preliminary data.</text>
</comment>
<feature type="domain" description="Integrase-type" evidence="13">
    <location>
        <begin position="585"/>
        <end position="626"/>
    </location>
</feature>
<dbReference type="Gene3D" id="3.30.420.10">
    <property type="entry name" value="Ribonuclease H-like superfamily/Ribonuclease H"/>
    <property type="match status" value="2"/>
</dbReference>
<dbReference type="Pfam" id="PF00078">
    <property type="entry name" value="RVT_1"/>
    <property type="match status" value="1"/>
</dbReference>